<dbReference type="EMBL" id="JASBWS010000065">
    <property type="protein sequence ID" value="KAJ9102207.1"/>
    <property type="molecule type" value="Genomic_DNA"/>
</dbReference>
<gene>
    <name evidence="1" type="ORF">QFC20_005036</name>
</gene>
<evidence type="ECO:0000313" key="1">
    <source>
        <dbReference type="EMBL" id="KAJ9102207.1"/>
    </source>
</evidence>
<proteinExistence type="predicted"/>
<reference evidence="1" key="1">
    <citation type="submission" date="2023-04" db="EMBL/GenBank/DDBJ databases">
        <title>Draft Genome sequencing of Naganishia species isolated from polar environments using Oxford Nanopore Technology.</title>
        <authorList>
            <person name="Leo P."/>
            <person name="Venkateswaran K."/>
        </authorList>
    </citation>
    <scope>NUCLEOTIDE SEQUENCE</scope>
    <source>
        <strain evidence="1">MNA-CCFEE 5262</strain>
    </source>
</reference>
<keyword evidence="2" id="KW-1185">Reference proteome</keyword>
<dbReference type="Proteomes" id="UP001230649">
    <property type="component" value="Unassembled WGS sequence"/>
</dbReference>
<protein>
    <submittedName>
        <fullName evidence="1">Uncharacterized protein</fullName>
    </submittedName>
</protein>
<name>A0ACC2VTI9_9TREE</name>
<evidence type="ECO:0000313" key="2">
    <source>
        <dbReference type="Proteomes" id="UP001230649"/>
    </source>
</evidence>
<organism evidence="1 2">
    <name type="scientific">Naganishia adeliensis</name>
    <dbReference type="NCBI Taxonomy" id="92952"/>
    <lineage>
        <taxon>Eukaryota</taxon>
        <taxon>Fungi</taxon>
        <taxon>Dikarya</taxon>
        <taxon>Basidiomycota</taxon>
        <taxon>Agaricomycotina</taxon>
        <taxon>Tremellomycetes</taxon>
        <taxon>Filobasidiales</taxon>
        <taxon>Filobasidiaceae</taxon>
        <taxon>Naganishia</taxon>
    </lineage>
</organism>
<comment type="caution">
    <text evidence="1">The sequence shown here is derived from an EMBL/GenBank/DDBJ whole genome shotgun (WGS) entry which is preliminary data.</text>
</comment>
<accession>A0ACC2VTI9</accession>
<sequence>MPIKSLNSIFRSGNKVESETAAANRRYSKDVGKRGSVNMPSSAVAPLTPPISPFYYGFQGQTIDLTHDAPPPACVTISGPLPDDVFAMIVQQQIQSLDQTDRAQSSKLPTRSSSLAPSLSSLASSSSSMVSFSGPATPTTDGHNPLASYLMDNRKGVPLLAARSVENVSTTRPRNQRSGSRESMTERGVSWGTKRSLSERTICLGKRDDEADEIERQRISFERGLDGARAETKSLKHPGFRLSGIPLRSSGMVRSQSLGVASPSSWKVDRVVLPRSDGSNALRPPPAQVSAKYLNEKPLPKPATSPRSRNFAPALTESYLLSPPLSAVGQPRGLFDTALKAPRLSRYNSERSGYVSPPSAYTSDSRSNTSVSNKRLTFGSNVVSPPPTNSPRLSRNFAMSPRLSMQHPPTPPPDIPLPPLPPMSEASSISPREARRFSQVPMPSRMCSPGIPSNRPGLQSRHSAASRLPTLRHQKSSPELGSSASWSRTSRRPPTPCANVRGPRSPDYTQFETVEPPSMLLVEEPVPPSMGIPISPSFEAIGAMLEDPQGRSSLIVDTEPPWMEGTSEHQGSPPMTSAQTAGWGRRQAEFATRAPAMRKTESTGLEGIKQLLAQAYSSRVEEPVSVRRTPAIGAETVEESDGYVVWGTAL</sequence>